<evidence type="ECO:0000256" key="1">
    <source>
        <dbReference type="SAM" id="MobiDB-lite"/>
    </source>
</evidence>
<accession>A0A8H7ZT84</accession>
<comment type="caution">
    <text evidence="2">The sequence shown here is derived from an EMBL/GenBank/DDBJ whole genome shotgun (WGS) entry which is preliminary data.</text>
</comment>
<evidence type="ECO:0000313" key="3">
    <source>
        <dbReference type="Proteomes" id="UP000673691"/>
    </source>
</evidence>
<sequence>MPAVSVNVAETLPASLLNLTEQDEDDDTIKEQRRKKREYLEAERRNYNLWQMFVPKVDHEVLMCPPPESQRRPSVPWDESQESLQLAKTEDIGAGLMTQGGLLAETPQISLEAIATEHGERGRSSQSEEEEEEEVEGPQQASNAARGEGVAEKRPLGRREKVRFVFPDKLPRQTK</sequence>
<gene>
    <name evidence="2" type="ORF">BJ554DRAFT_585</name>
</gene>
<dbReference type="Proteomes" id="UP000673691">
    <property type="component" value="Unassembled WGS sequence"/>
</dbReference>
<protein>
    <submittedName>
        <fullName evidence="2">Uncharacterized protein</fullName>
    </submittedName>
</protein>
<keyword evidence="3" id="KW-1185">Reference proteome</keyword>
<dbReference type="EMBL" id="JAEFCI010007431">
    <property type="protein sequence ID" value="KAG5459071.1"/>
    <property type="molecule type" value="Genomic_DNA"/>
</dbReference>
<reference evidence="2 3" key="1">
    <citation type="journal article" name="Sci. Rep.">
        <title>Genome-scale phylogenetic analyses confirm Olpidium as the closest living zoosporic fungus to the non-flagellated, terrestrial fungi.</title>
        <authorList>
            <person name="Chang Y."/>
            <person name="Rochon D."/>
            <person name="Sekimoto S."/>
            <person name="Wang Y."/>
            <person name="Chovatia M."/>
            <person name="Sandor L."/>
            <person name="Salamov A."/>
            <person name="Grigoriev I.V."/>
            <person name="Stajich J.E."/>
            <person name="Spatafora J.W."/>
        </authorList>
    </citation>
    <scope>NUCLEOTIDE SEQUENCE [LARGE SCALE GENOMIC DNA]</scope>
    <source>
        <strain evidence="2">S191</strain>
    </source>
</reference>
<feature type="compositionally biased region" description="Acidic residues" evidence="1">
    <location>
        <begin position="127"/>
        <end position="136"/>
    </location>
</feature>
<proteinExistence type="predicted"/>
<organism evidence="2 3">
    <name type="scientific">Olpidium bornovanus</name>
    <dbReference type="NCBI Taxonomy" id="278681"/>
    <lineage>
        <taxon>Eukaryota</taxon>
        <taxon>Fungi</taxon>
        <taxon>Fungi incertae sedis</taxon>
        <taxon>Olpidiomycota</taxon>
        <taxon>Olpidiomycotina</taxon>
        <taxon>Olpidiomycetes</taxon>
        <taxon>Olpidiales</taxon>
        <taxon>Olpidiaceae</taxon>
        <taxon>Olpidium</taxon>
    </lineage>
</organism>
<feature type="compositionally biased region" description="Basic and acidic residues" evidence="1">
    <location>
        <begin position="149"/>
        <end position="163"/>
    </location>
</feature>
<feature type="region of interest" description="Disordered" evidence="1">
    <location>
        <begin position="99"/>
        <end position="175"/>
    </location>
</feature>
<name>A0A8H7ZT84_9FUNG</name>
<dbReference type="AlphaFoldDB" id="A0A8H7ZT84"/>
<evidence type="ECO:0000313" key="2">
    <source>
        <dbReference type="EMBL" id="KAG5459071.1"/>
    </source>
</evidence>